<accession>A0A7W1WXT4</accession>
<protein>
    <submittedName>
        <fullName evidence="1">Uncharacterized protein</fullName>
    </submittedName>
</protein>
<proteinExistence type="predicted"/>
<comment type="caution">
    <text evidence="1">The sequence shown here is derived from an EMBL/GenBank/DDBJ whole genome shotgun (WGS) entry which is preliminary data.</text>
</comment>
<dbReference type="RefSeq" id="WP_181738429.1">
    <property type="nucleotide sequence ID" value="NZ_JACEMT010000041.1"/>
</dbReference>
<evidence type="ECO:0000313" key="2">
    <source>
        <dbReference type="Proteomes" id="UP000538931"/>
    </source>
</evidence>
<dbReference type="Proteomes" id="UP000538931">
    <property type="component" value="Unassembled WGS sequence"/>
</dbReference>
<reference evidence="1 2" key="1">
    <citation type="submission" date="2020-07" db="EMBL/GenBank/DDBJ databases">
        <title>Bacterium isolated from marien macroalgae.</title>
        <authorList>
            <person name="Zhu K."/>
            <person name="Lu D."/>
            <person name="Du Z."/>
        </authorList>
    </citation>
    <scope>NUCLEOTIDE SEQUENCE [LARGE SCALE GENOMIC DNA]</scope>
    <source>
        <strain evidence="1 2">3-1745</strain>
    </source>
</reference>
<gene>
    <name evidence="1" type="ORF">H1S06_06570</name>
</gene>
<organism evidence="1 2">
    <name type="scientific">Marinobacterium marinum</name>
    <dbReference type="NCBI Taxonomy" id="2756129"/>
    <lineage>
        <taxon>Bacteria</taxon>
        <taxon>Pseudomonadati</taxon>
        <taxon>Pseudomonadota</taxon>
        <taxon>Gammaproteobacteria</taxon>
        <taxon>Oceanospirillales</taxon>
        <taxon>Oceanospirillaceae</taxon>
        <taxon>Marinobacterium</taxon>
    </lineage>
</organism>
<dbReference type="EMBL" id="JACEMT010000041">
    <property type="protein sequence ID" value="MBA4502027.1"/>
    <property type="molecule type" value="Genomic_DNA"/>
</dbReference>
<name>A0A7W1WXT4_9GAMM</name>
<dbReference type="AlphaFoldDB" id="A0A7W1WXT4"/>
<keyword evidence="2" id="KW-1185">Reference proteome</keyword>
<evidence type="ECO:0000313" key="1">
    <source>
        <dbReference type="EMBL" id="MBA4502027.1"/>
    </source>
</evidence>
<sequence>MLTYEECLEMSDLTPDEISAIAEHEHLNPMIAVALGHYLITHDGEQKIQRFILDDLERAKRCGDRHKQALLTGALRHFIANHPQQNGQRGY</sequence>